<organism evidence="1 2">
    <name type="scientific">Lichtheimia corymbifera JMRC:FSU:9682</name>
    <dbReference type="NCBI Taxonomy" id="1263082"/>
    <lineage>
        <taxon>Eukaryota</taxon>
        <taxon>Fungi</taxon>
        <taxon>Fungi incertae sedis</taxon>
        <taxon>Mucoromycota</taxon>
        <taxon>Mucoromycotina</taxon>
        <taxon>Mucoromycetes</taxon>
        <taxon>Mucorales</taxon>
        <taxon>Lichtheimiaceae</taxon>
        <taxon>Lichtheimia</taxon>
    </lineage>
</organism>
<keyword evidence="2" id="KW-1185">Reference proteome</keyword>
<dbReference type="AlphaFoldDB" id="A0A068SH80"/>
<dbReference type="Proteomes" id="UP000027586">
    <property type="component" value="Unassembled WGS sequence"/>
</dbReference>
<reference evidence="1" key="1">
    <citation type="submission" date="2013-08" db="EMBL/GenBank/DDBJ databases">
        <title>Gene expansion shapes genome architecture in the human pathogen Lichtheimia corymbifera: an evolutionary genomics analysis in the ancient terrestrial Mucorales (Mucoromycotina).</title>
        <authorList>
            <person name="Schwartze V.U."/>
            <person name="Winter S."/>
            <person name="Shelest E."/>
            <person name="Marcet-Houben M."/>
            <person name="Horn F."/>
            <person name="Wehner S."/>
            <person name="Hoffmann K."/>
            <person name="Riege K."/>
            <person name="Sammeth M."/>
            <person name="Nowrousian M."/>
            <person name="Valiante V."/>
            <person name="Linde J."/>
            <person name="Jacobsen I.D."/>
            <person name="Marz M."/>
            <person name="Brakhage A.A."/>
            <person name="Gabaldon T."/>
            <person name="Bocker S."/>
            <person name="Voigt K."/>
        </authorList>
    </citation>
    <scope>NUCLEOTIDE SEQUENCE [LARGE SCALE GENOMIC DNA]</scope>
    <source>
        <strain evidence="1">FSU 9682</strain>
    </source>
</reference>
<dbReference type="VEuPathDB" id="FungiDB:LCOR_11987.1"/>
<evidence type="ECO:0000313" key="2">
    <source>
        <dbReference type="Proteomes" id="UP000027586"/>
    </source>
</evidence>
<accession>A0A068SH80</accession>
<comment type="caution">
    <text evidence="1">The sequence shown here is derived from an EMBL/GenBank/DDBJ whole genome shotgun (WGS) entry which is preliminary data.</text>
</comment>
<name>A0A068SH80_9FUNG</name>
<dbReference type="EMBL" id="CBTN010000155">
    <property type="protein sequence ID" value="CDH61207.1"/>
    <property type="molecule type" value="Genomic_DNA"/>
</dbReference>
<evidence type="ECO:0000313" key="1">
    <source>
        <dbReference type="EMBL" id="CDH61207.1"/>
    </source>
</evidence>
<gene>
    <name evidence="1" type="ORF">LCOR_11987.1</name>
</gene>
<proteinExistence type="predicted"/>
<sequence length="242" mass="27866">MDIRHKHEPPINKDATPHCKLSAHTHVMNAWSVFNLLLQYHHGGPLGGYSQQRYGSEMQYHLMGDQPAICSHINFKEQWRMAHHQPSSSGKKQTQAPGTWECKTLNAAFLSSAHIGIKNQRRVDSIRLNAVYIMNTFWIWMDDFSSISIGVKFKLADRNGCLLSRSIYENTATCTPISIHQCRLDGREWLQVMIDAVSKYHSHTTTPINKMYASSRIDMYGYCTRLQTKMSTTRQSKQPCRY</sequence>
<protein>
    <submittedName>
        <fullName evidence="1">Uncharacterized protein</fullName>
    </submittedName>
</protein>